<feature type="transmembrane region" description="Helical" evidence="7">
    <location>
        <begin position="175"/>
        <end position="203"/>
    </location>
</feature>
<evidence type="ECO:0000259" key="8">
    <source>
        <dbReference type="PROSITE" id="PS50262"/>
    </source>
</evidence>
<proteinExistence type="inferred from homology"/>
<dbReference type="InterPro" id="IPR000276">
    <property type="entry name" value="GPCR_Rhodpsn"/>
</dbReference>
<dbReference type="PROSITE" id="PS00237">
    <property type="entry name" value="G_PROTEIN_RECEP_F1_1"/>
    <property type="match status" value="1"/>
</dbReference>
<feature type="transmembrane region" description="Helical" evidence="7">
    <location>
        <begin position="50"/>
        <end position="69"/>
    </location>
</feature>
<dbReference type="Pfam" id="PF00001">
    <property type="entry name" value="7tm_1"/>
    <property type="match status" value="1"/>
</dbReference>
<keyword evidence="3 6" id="KW-0812">Transmembrane</keyword>
<dbReference type="GO" id="GO:0004930">
    <property type="term" value="F:G protein-coupled receptor activity"/>
    <property type="evidence" value="ECO:0007669"/>
    <property type="project" value="UniProtKB-KW"/>
</dbReference>
<protein>
    <recommendedName>
        <fullName evidence="8">G-protein coupled receptors family 1 profile domain-containing protein</fullName>
    </recommendedName>
</protein>
<dbReference type="InterPro" id="IPR017452">
    <property type="entry name" value="GPCR_Rhodpsn_7TM"/>
</dbReference>
<dbReference type="AlphaFoldDB" id="A0AAV2PNE5"/>
<feature type="transmembrane region" description="Helical" evidence="7">
    <location>
        <begin position="133"/>
        <end position="155"/>
    </location>
</feature>
<evidence type="ECO:0000256" key="5">
    <source>
        <dbReference type="ARBA" id="ARBA00023136"/>
    </source>
</evidence>
<keyword evidence="6" id="KW-0807">Transducer</keyword>
<feature type="domain" description="G-protein coupled receptors family 1 profile" evidence="8">
    <location>
        <begin position="30"/>
        <end position="285"/>
    </location>
</feature>
<gene>
    <name evidence="9" type="ORF">MNOR_LOCUS2024</name>
</gene>
<keyword evidence="5 7" id="KW-0472">Membrane</keyword>
<accession>A0AAV2PNE5</accession>
<keyword evidence="6" id="KW-0297">G-protein coupled receptor</keyword>
<reference evidence="9 10" key="1">
    <citation type="submission" date="2024-05" db="EMBL/GenBank/DDBJ databases">
        <authorList>
            <person name="Wallberg A."/>
        </authorList>
    </citation>
    <scope>NUCLEOTIDE SEQUENCE [LARGE SCALE GENOMIC DNA]</scope>
</reference>
<keyword evidence="4 7" id="KW-1133">Transmembrane helix</keyword>
<feature type="transmembrane region" description="Helical" evidence="7">
    <location>
        <begin position="12"/>
        <end position="38"/>
    </location>
</feature>
<sequence length="327" mass="37209">AYFVPDEIASILALRFHVVLPVFIVLNLLVNCLCLIVTARPKLQALHINMYIQLMAVIDLASSVAHLPFVFDFEYCMYSNYGFAFYFSYFGWMLVYLLRSLGTSALVCLSFDRFMAIWFSQAFQKVKENSQKMLIIVYIWTIVSYIPIMSYGTVIDQGTNAWVSLPGYRFLESKFMSYYMIYLQLCFGVAPSLAIIVLSTGLVTGIFKKNIVKCGAVKHNKQFYQTAAVLGVNLSYVLCFLPYQFIAATYRVDKGGCYGTLTGVMGLFWSQSLVMVWSTLNILIFFMINKAYQNEVKFLASYVPCIKKQIGKITEYTSETTTNNSNV</sequence>
<feature type="transmembrane region" description="Helical" evidence="7">
    <location>
        <begin position="89"/>
        <end position="112"/>
    </location>
</feature>
<keyword evidence="6" id="KW-0675">Receptor</keyword>
<dbReference type="Proteomes" id="UP001497623">
    <property type="component" value="Unassembled WGS sequence"/>
</dbReference>
<dbReference type="PROSITE" id="PS50262">
    <property type="entry name" value="G_PROTEIN_RECEP_F1_2"/>
    <property type="match status" value="1"/>
</dbReference>
<comment type="caution">
    <text evidence="9">The sequence shown here is derived from an EMBL/GenBank/DDBJ whole genome shotgun (WGS) entry which is preliminary data.</text>
</comment>
<dbReference type="InterPro" id="IPR053093">
    <property type="entry name" value="GPCR-like"/>
</dbReference>
<evidence type="ECO:0000256" key="4">
    <source>
        <dbReference type="ARBA" id="ARBA00022989"/>
    </source>
</evidence>
<dbReference type="PANTHER" id="PTHR47760:SF1">
    <property type="entry name" value="G-PROTEIN COUPLED RECEPTORS FAMILY 1 PROFILE DOMAIN-CONTAINING PROTEIN"/>
    <property type="match status" value="1"/>
</dbReference>
<dbReference type="PANTHER" id="PTHR47760">
    <property type="entry name" value="G-PROTEIN COUPLED RECEPTOR B0563.6-LIKE PROTEIN-RELATED"/>
    <property type="match status" value="1"/>
</dbReference>
<organism evidence="9 10">
    <name type="scientific">Meganyctiphanes norvegica</name>
    <name type="common">Northern krill</name>
    <name type="synonym">Thysanopoda norvegica</name>
    <dbReference type="NCBI Taxonomy" id="48144"/>
    <lineage>
        <taxon>Eukaryota</taxon>
        <taxon>Metazoa</taxon>
        <taxon>Ecdysozoa</taxon>
        <taxon>Arthropoda</taxon>
        <taxon>Crustacea</taxon>
        <taxon>Multicrustacea</taxon>
        <taxon>Malacostraca</taxon>
        <taxon>Eumalacostraca</taxon>
        <taxon>Eucarida</taxon>
        <taxon>Euphausiacea</taxon>
        <taxon>Euphausiidae</taxon>
        <taxon>Meganyctiphanes</taxon>
    </lineage>
</organism>
<feature type="transmembrane region" description="Helical" evidence="7">
    <location>
        <begin position="223"/>
        <end position="246"/>
    </location>
</feature>
<dbReference type="EMBL" id="CAXKWB010000579">
    <property type="protein sequence ID" value="CAL4061274.1"/>
    <property type="molecule type" value="Genomic_DNA"/>
</dbReference>
<name>A0AAV2PNE5_MEGNR</name>
<evidence type="ECO:0000256" key="6">
    <source>
        <dbReference type="RuleBase" id="RU000688"/>
    </source>
</evidence>
<evidence type="ECO:0000313" key="9">
    <source>
        <dbReference type="EMBL" id="CAL4061274.1"/>
    </source>
</evidence>
<feature type="transmembrane region" description="Helical" evidence="7">
    <location>
        <begin position="266"/>
        <end position="288"/>
    </location>
</feature>
<comment type="similarity">
    <text evidence="2 6">Belongs to the G-protein coupled receptor 1 family.</text>
</comment>
<comment type="subcellular location">
    <subcellularLocation>
        <location evidence="1">Membrane</location>
    </subcellularLocation>
</comment>
<evidence type="ECO:0000313" key="10">
    <source>
        <dbReference type="Proteomes" id="UP001497623"/>
    </source>
</evidence>
<evidence type="ECO:0000256" key="2">
    <source>
        <dbReference type="ARBA" id="ARBA00010663"/>
    </source>
</evidence>
<dbReference type="SUPFAM" id="SSF81321">
    <property type="entry name" value="Family A G protein-coupled receptor-like"/>
    <property type="match status" value="1"/>
</dbReference>
<dbReference type="Gene3D" id="1.20.1070.10">
    <property type="entry name" value="Rhodopsin 7-helix transmembrane proteins"/>
    <property type="match status" value="1"/>
</dbReference>
<dbReference type="GO" id="GO:0016020">
    <property type="term" value="C:membrane"/>
    <property type="evidence" value="ECO:0007669"/>
    <property type="project" value="UniProtKB-SubCell"/>
</dbReference>
<evidence type="ECO:0000256" key="1">
    <source>
        <dbReference type="ARBA" id="ARBA00004370"/>
    </source>
</evidence>
<feature type="non-terminal residue" evidence="9">
    <location>
        <position position="1"/>
    </location>
</feature>
<evidence type="ECO:0000256" key="3">
    <source>
        <dbReference type="ARBA" id="ARBA00022692"/>
    </source>
</evidence>
<keyword evidence="10" id="KW-1185">Reference proteome</keyword>
<evidence type="ECO:0000256" key="7">
    <source>
        <dbReference type="SAM" id="Phobius"/>
    </source>
</evidence>
<dbReference type="PRINTS" id="PR00237">
    <property type="entry name" value="GPCRRHODOPSN"/>
</dbReference>